<evidence type="ECO:0000256" key="5">
    <source>
        <dbReference type="SAM" id="MobiDB-lite"/>
    </source>
</evidence>
<evidence type="ECO:0000256" key="6">
    <source>
        <dbReference type="SAM" id="Phobius"/>
    </source>
</evidence>
<dbReference type="GO" id="GO:0005351">
    <property type="term" value="F:carbohydrate:proton symporter activity"/>
    <property type="evidence" value="ECO:0007669"/>
    <property type="project" value="TreeGrafter"/>
</dbReference>
<organism evidence="7 8">
    <name type="scientific">Leucocoprinus leucothites</name>
    <dbReference type="NCBI Taxonomy" id="201217"/>
    <lineage>
        <taxon>Eukaryota</taxon>
        <taxon>Fungi</taxon>
        <taxon>Dikarya</taxon>
        <taxon>Basidiomycota</taxon>
        <taxon>Agaricomycotina</taxon>
        <taxon>Agaricomycetes</taxon>
        <taxon>Agaricomycetidae</taxon>
        <taxon>Agaricales</taxon>
        <taxon>Agaricineae</taxon>
        <taxon>Agaricaceae</taxon>
        <taxon>Leucocoprinus</taxon>
    </lineage>
</organism>
<keyword evidence="3 6" id="KW-1133">Transmembrane helix</keyword>
<dbReference type="OrthoDB" id="8120565at2759"/>
<keyword evidence="4 6" id="KW-0472">Membrane</keyword>
<keyword evidence="8" id="KW-1185">Reference proteome</keyword>
<accession>A0A8H5G064</accession>
<dbReference type="AlphaFoldDB" id="A0A8H5G064"/>
<dbReference type="Proteomes" id="UP000559027">
    <property type="component" value="Unassembled WGS sequence"/>
</dbReference>
<dbReference type="PANTHER" id="PTHR48022">
    <property type="entry name" value="PLASTIDIC GLUCOSE TRANSPORTER 4"/>
    <property type="match status" value="1"/>
</dbReference>
<dbReference type="InterPro" id="IPR036259">
    <property type="entry name" value="MFS_trans_sf"/>
</dbReference>
<dbReference type="InterPro" id="IPR050360">
    <property type="entry name" value="MFS_Sugar_Transporters"/>
</dbReference>
<name>A0A8H5G064_9AGAR</name>
<comment type="caution">
    <text evidence="7">The sequence shown here is derived from an EMBL/GenBank/DDBJ whole genome shotgun (WGS) entry which is preliminary data.</text>
</comment>
<dbReference type="InterPro" id="IPR005828">
    <property type="entry name" value="MFS_sugar_transport-like"/>
</dbReference>
<feature type="compositionally biased region" description="Basic and acidic residues" evidence="5">
    <location>
        <begin position="42"/>
        <end position="55"/>
    </location>
</feature>
<reference evidence="7 8" key="1">
    <citation type="journal article" date="2020" name="ISME J.">
        <title>Uncovering the hidden diversity of litter-decomposition mechanisms in mushroom-forming fungi.</title>
        <authorList>
            <person name="Floudas D."/>
            <person name="Bentzer J."/>
            <person name="Ahren D."/>
            <person name="Johansson T."/>
            <person name="Persson P."/>
            <person name="Tunlid A."/>
        </authorList>
    </citation>
    <scope>NUCLEOTIDE SEQUENCE [LARGE SCALE GENOMIC DNA]</scope>
    <source>
        <strain evidence="7 8">CBS 146.42</strain>
    </source>
</reference>
<sequence length="258" mass="28394">MVFRAQVQGHSEPTSDQHNWYHHLEYRGSGFHEMSTQRPEYRAIPDSEAAERETRSPLLSPAGPNSKAYISRGGTVSIRSDGSYNYSYGPGGLLGLKHNYHALLCAFFASIGGLEFGYDQGVIANVLVMSDFIHRWPVTPLQKGVTDEGASPQSGLVSELRSWEKLFLALGFLHQPQNEAVSTHCFTTAQLLYGVSVYLGTVSLLVSGGIGIVQFLAVFPAILYRDRVGRRSLLRGGGIVMSLSPFMIAILVHLFQFE</sequence>
<keyword evidence="2 6" id="KW-0812">Transmembrane</keyword>
<evidence type="ECO:0000313" key="7">
    <source>
        <dbReference type="EMBL" id="KAF5355078.1"/>
    </source>
</evidence>
<dbReference type="Pfam" id="PF00083">
    <property type="entry name" value="Sugar_tr"/>
    <property type="match status" value="1"/>
</dbReference>
<evidence type="ECO:0000313" key="8">
    <source>
        <dbReference type="Proteomes" id="UP000559027"/>
    </source>
</evidence>
<proteinExistence type="predicted"/>
<dbReference type="EMBL" id="JAACJO010000008">
    <property type="protein sequence ID" value="KAF5355078.1"/>
    <property type="molecule type" value="Genomic_DNA"/>
</dbReference>
<protein>
    <submittedName>
        <fullName evidence="7">Uncharacterized protein</fullName>
    </submittedName>
</protein>
<dbReference type="Gene3D" id="1.20.1250.20">
    <property type="entry name" value="MFS general substrate transporter like domains"/>
    <property type="match status" value="1"/>
</dbReference>
<comment type="subcellular location">
    <subcellularLocation>
        <location evidence="1">Membrane</location>
        <topology evidence="1">Multi-pass membrane protein</topology>
    </subcellularLocation>
</comment>
<dbReference type="PANTHER" id="PTHR48022:SF2">
    <property type="entry name" value="PLASTIDIC GLUCOSE TRANSPORTER 4"/>
    <property type="match status" value="1"/>
</dbReference>
<gene>
    <name evidence="7" type="ORF">D9756_005758</name>
</gene>
<evidence type="ECO:0000256" key="2">
    <source>
        <dbReference type="ARBA" id="ARBA00022692"/>
    </source>
</evidence>
<feature type="transmembrane region" description="Helical" evidence="6">
    <location>
        <begin position="236"/>
        <end position="255"/>
    </location>
</feature>
<evidence type="ECO:0000256" key="3">
    <source>
        <dbReference type="ARBA" id="ARBA00022989"/>
    </source>
</evidence>
<dbReference type="GO" id="GO:0016020">
    <property type="term" value="C:membrane"/>
    <property type="evidence" value="ECO:0007669"/>
    <property type="project" value="UniProtKB-SubCell"/>
</dbReference>
<evidence type="ECO:0000256" key="4">
    <source>
        <dbReference type="ARBA" id="ARBA00023136"/>
    </source>
</evidence>
<feature type="region of interest" description="Disordered" evidence="5">
    <location>
        <begin position="42"/>
        <end position="64"/>
    </location>
</feature>
<evidence type="ECO:0000256" key="1">
    <source>
        <dbReference type="ARBA" id="ARBA00004141"/>
    </source>
</evidence>
<feature type="transmembrane region" description="Helical" evidence="6">
    <location>
        <begin position="191"/>
        <end position="224"/>
    </location>
</feature>